<evidence type="ECO:0000313" key="2">
    <source>
        <dbReference type="Proteomes" id="UP001056120"/>
    </source>
</evidence>
<reference evidence="1 2" key="2">
    <citation type="journal article" date="2022" name="Mol. Ecol. Resour.">
        <title>The genomes of chicory, endive, great burdock and yacon provide insights into Asteraceae paleo-polyploidization history and plant inulin production.</title>
        <authorList>
            <person name="Fan W."/>
            <person name="Wang S."/>
            <person name="Wang H."/>
            <person name="Wang A."/>
            <person name="Jiang F."/>
            <person name="Liu H."/>
            <person name="Zhao H."/>
            <person name="Xu D."/>
            <person name="Zhang Y."/>
        </authorList>
    </citation>
    <scope>NUCLEOTIDE SEQUENCE [LARGE SCALE GENOMIC DNA]</scope>
    <source>
        <strain evidence="2">cv. Yunnan</strain>
        <tissue evidence="1">Leaves</tissue>
    </source>
</reference>
<dbReference type="EMBL" id="CM042045">
    <property type="protein sequence ID" value="KAI3683618.1"/>
    <property type="molecule type" value="Genomic_DNA"/>
</dbReference>
<organism evidence="1 2">
    <name type="scientific">Smallanthus sonchifolius</name>
    <dbReference type="NCBI Taxonomy" id="185202"/>
    <lineage>
        <taxon>Eukaryota</taxon>
        <taxon>Viridiplantae</taxon>
        <taxon>Streptophyta</taxon>
        <taxon>Embryophyta</taxon>
        <taxon>Tracheophyta</taxon>
        <taxon>Spermatophyta</taxon>
        <taxon>Magnoliopsida</taxon>
        <taxon>eudicotyledons</taxon>
        <taxon>Gunneridae</taxon>
        <taxon>Pentapetalae</taxon>
        <taxon>asterids</taxon>
        <taxon>campanulids</taxon>
        <taxon>Asterales</taxon>
        <taxon>Asteraceae</taxon>
        <taxon>Asteroideae</taxon>
        <taxon>Heliantheae alliance</taxon>
        <taxon>Millerieae</taxon>
        <taxon>Smallanthus</taxon>
    </lineage>
</organism>
<accession>A0ACB8YE15</accession>
<dbReference type="Proteomes" id="UP001056120">
    <property type="component" value="Linkage Group LG28"/>
</dbReference>
<gene>
    <name evidence="1" type="ORF">L1987_84127</name>
</gene>
<name>A0ACB8YE15_9ASTR</name>
<reference evidence="2" key="1">
    <citation type="journal article" date="2022" name="Mol. Ecol. Resour.">
        <title>The genomes of chicory, endive, great burdock and yacon provide insights into Asteraceae palaeo-polyploidization history and plant inulin production.</title>
        <authorList>
            <person name="Fan W."/>
            <person name="Wang S."/>
            <person name="Wang H."/>
            <person name="Wang A."/>
            <person name="Jiang F."/>
            <person name="Liu H."/>
            <person name="Zhao H."/>
            <person name="Xu D."/>
            <person name="Zhang Y."/>
        </authorList>
    </citation>
    <scope>NUCLEOTIDE SEQUENCE [LARGE SCALE GENOMIC DNA]</scope>
    <source>
        <strain evidence="2">cv. Yunnan</strain>
    </source>
</reference>
<evidence type="ECO:0000313" key="1">
    <source>
        <dbReference type="EMBL" id="KAI3683618.1"/>
    </source>
</evidence>
<proteinExistence type="predicted"/>
<comment type="caution">
    <text evidence="1">The sequence shown here is derived from an EMBL/GenBank/DDBJ whole genome shotgun (WGS) entry which is preliminary data.</text>
</comment>
<protein>
    <submittedName>
        <fullName evidence="1">Uncharacterized protein</fullName>
    </submittedName>
</protein>
<sequence>MEGMEFCTDQAKQIFEAYQSSMVDKYGEDTTQYPLGDVELWEHASGGRRFSIGSSDIHFVVTGTQGSSGSIPFYGLQHEM</sequence>
<keyword evidence="2" id="KW-1185">Reference proteome</keyword>